<dbReference type="PANTHER" id="PTHR45586">
    <property type="entry name" value="TPR REPEAT-CONTAINING PROTEIN PA4667"/>
    <property type="match status" value="1"/>
</dbReference>
<evidence type="ECO:0000256" key="2">
    <source>
        <dbReference type="ARBA" id="ARBA00022803"/>
    </source>
</evidence>
<dbReference type="SUPFAM" id="SSF48452">
    <property type="entry name" value="TPR-like"/>
    <property type="match status" value="3"/>
</dbReference>
<accession>A0A538U8Z0</accession>
<dbReference type="PROSITE" id="PS50005">
    <property type="entry name" value="TPR"/>
    <property type="match status" value="1"/>
</dbReference>
<dbReference type="Pfam" id="PF13432">
    <property type="entry name" value="TPR_16"/>
    <property type="match status" value="1"/>
</dbReference>
<dbReference type="Proteomes" id="UP000319836">
    <property type="component" value="Unassembled WGS sequence"/>
</dbReference>
<feature type="repeat" description="TPR" evidence="3">
    <location>
        <begin position="32"/>
        <end position="65"/>
    </location>
</feature>
<dbReference type="Pfam" id="PF14559">
    <property type="entry name" value="TPR_19"/>
    <property type="match status" value="3"/>
</dbReference>
<dbReference type="InterPro" id="IPR019734">
    <property type="entry name" value="TPR_rpt"/>
</dbReference>
<reference evidence="4 5" key="1">
    <citation type="journal article" date="2019" name="Nat. Microbiol.">
        <title>Mediterranean grassland soil C-N compound turnover is dependent on rainfall and depth, and is mediated by genomically divergent microorganisms.</title>
        <authorList>
            <person name="Diamond S."/>
            <person name="Andeer P.F."/>
            <person name="Li Z."/>
            <person name="Crits-Christoph A."/>
            <person name="Burstein D."/>
            <person name="Anantharaman K."/>
            <person name="Lane K.R."/>
            <person name="Thomas B.C."/>
            <person name="Pan C."/>
            <person name="Northen T.R."/>
            <person name="Banfield J.F."/>
        </authorList>
    </citation>
    <scope>NUCLEOTIDE SEQUENCE [LARGE SCALE GENOMIC DNA]</scope>
    <source>
        <strain evidence="4">WS_10</strain>
    </source>
</reference>
<evidence type="ECO:0000313" key="5">
    <source>
        <dbReference type="Proteomes" id="UP000319836"/>
    </source>
</evidence>
<dbReference type="Gene3D" id="1.25.40.10">
    <property type="entry name" value="Tetratricopeptide repeat domain"/>
    <property type="match status" value="3"/>
</dbReference>
<dbReference type="Pfam" id="PF13181">
    <property type="entry name" value="TPR_8"/>
    <property type="match status" value="1"/>
</dbReference>
<keyword evidence="2 3" id="KW-0802">TPR repeat</keyword>
<keyword evidence="1" id="KW-0677">Repeat</keyword>
<name>A0A538U8Z0_UNCEI</name>
<proteinExistence type="predicted"/>
<dbReference type="InterPro" id="IPR051012">
    <property type="entry name" value="CellSynth/LPSAsmb/PSIAsmb"/>
</dbReference>
<evidence type="ECO:0000313" key="4">
    <source>
        <dbReference type="EMBL" id="TMQ72327.1"/>
    </source>
</evidence>
<evidence type="ECO:0000256" key="3">
    <source>
        <dbReference type="PROSITE-ProRule" id="PRU00339"/>
    </source>
</evidence>
<comment type="caution">
    <text evidence="4">The sequence shown here is derived from an EMBL/GenBank/DDBJ whole genome shotgun (WGS) entry which is preliminary data.</text>
</comment>
<organism evidence="4 5">
    <name type="scientific">Eiseniibacteriota bacterium</name>
    <dbReference type="NCBI Taxonomy" id="2212470"/>
    <lineage>
        <taxon>Bacteria</taxon>
        <taxon>Candidatus Eiseniibacteriota</taxon>
    </lineage>
</organism>
<gene>
    <name evidence="4" type="ORF">E6K80_03010</name>
</gene>
<dbReference type="SMART" id="SM00028">
    <property type="entry name" value="TPR"/>
    <property type="match status" value="10"/>
</dbReference>
<dbReference type="AlphaFoldDB" id="A0A538U8Z0"/>
<sequence>MWRSVGVAISLFVSAQATGRDQDHSQYSSEEALRRYAQGRLLEEQGVRNQALDEYYRALSLDPTARDVARRVSEVAAQMGDPGRSLEFAERALATDPTDARARWLKGAALLNLGKDADALAMLQSAVERDSDRIEYVRTLARAAEQLDRFDLVAKSYRRAVWLDDEDGEAWFQLAAAEARQGHFGLFFLRGWIAEARGRPEEAEKDYRQHLQAHRDDETARRRLTAVLARDKKYREALEETRILARAHPRDLELRHLEADLAFEGGTPAEGMQSLDRLRADFPDDPEALNVRLAVLAQHGRAKQAVTEAERCLSDHPNDMRALLLAARSRELSGDTAGEIAHLRRALEAAPDSLAPPVLLARVYQQSGRASDAEPLLAKAHARFPDVPAVAFDLSQCREKLGDFAGAEAAARDVLNREPDNATALNFLGYLFADHNRKVNEAVALIRRALAQEPDNGAFLDSLGWAYYRLGRLAEARSQLERAVAVSGGDPVIHEHLGDVYKDMKLKELARDQYQKSLSFDRANERVRAKLSSLR</sequence>
<dbReference type="EMBL" id="VBPA01000066">
    <property type="protein sequence ID" value="TMQ72327.1"/>
    <property type="molecule type" value="Genomic_DNA"/>
</dbReference>
<evidence type="ECO:0000256" key="1">
    <source>
        <dbReference type="ARBA" id="ARBA00022737"/>
    </source>
</evidence>
<dbReference type="InterPro" id="IPR011990">
    <property type="entry name" value="TPR-like_helical_dom_sf"/>
</dbReference>
<dbReference type="PANTHER" id="PTHR45586:SF1">
    <property type="entry name" value="LIPOPOLYSACCHARIDE ASSEMBLY PROTEIN B"/>
    <property type="match status" value="1"/>
</dbReference>
<protein>
    <submittedName>
        <fullName evidence="4">Tetratricopeptide repeat protein</fullName>
    </submittedName>
</protein>